<dbReference type="PANTHER" id="PTHR11576">
    <property type="entry name" value="ZONA PELLUCIDA SPERM-BINDING PROTEIN 3"/>
    <property type="match status" value="1"/>
</dbReference>
<evidence type="ECO:0000259" key="3">
    <source>
        <dbReference type="PROSITE" id="PS51034"/>
    </source>
</evidence>
<evidence type="ECO:0000256" key="2">
    <source>
        <dbReference type="SAM" id="MobiDB-lite"/>
    </source>
</evidence>
<feature type="domain" description="ZP" evidence="3">
    <location>
        <begin position="1"/>
        <end position="129"/>
    </location>
</feature>
<evidence type="ECO:0000313" key="4">
    <source>
        <dbReference type="EMBL" id="CAJ1073846.1"/>
    </source>
</evidence>
<feature type="compositionally biased region" description="Basic and acidic residues" evidence="2">
    <location>
        <begin position="249"/>
        <end position="263"/>
    </location>
</feature>
<dbReference type="Pfam" id="PF00100">
    <property type="entry name" value="Zona_pellucida"/>
    <property type="match status" value="1"/>
</dbReference>
<evidence type="ECO:0000256" key="1">
    <source>
        <dbReference type="ARBA" id="ARBA00023157"/>
    </source>
</evidence>
<accession>A0AAV1GM05</accession>
<feature type="compositionally biased region" description="Basic and acidic residues" evidence="2">
    <location>
        <begin position="300"/>
        <end position="315"/>
    </location>
</feature>
<dbReference type="FunFam" id="2.60.40.4100:FF:000002">
    <property type="entry name" value="Zona pellucida sperm-binding protein 3"/>
    <property type="match status" value="1"/>
</dbReference>
<dbReference type="GO" id="GO:0032190">
    <property type="term" value="F:acrosin binding"/>
    <property type="evidence" value="ECO:0007669"/>
    <property type="project" value="TreeGrafter"/>
</dbReference>
<proteinExistence type="predicted"/>
<feature type="compositionally biased region" description="Polar residues" evidence="2">
    <location>
        <begin position="321"/>
        <end position="332"/>
    </location>
</feature>
<dbReference type="PANTHER" id="PTHR11576:SF16">
    <property type="entry name" value="ZONA PELLUCIDA SPERM-BINDING PROTEIN 3"/>
    <property type="match status" value="1"/>
</dbReference>
<gene>
    <name evidence="4" type="ORF">XNOV1_A030122</name>
</gene>
<dbReference type="PROSITE" id="PS51034">
    <property type="entry name" value="ZP_2"/>
    <property type="match status" value="1"/>
</dbReference>
<dbReference type="InterPro" id="IPR055355">
    <property type="entry name" value="ZP-C"/>
</dbReference>
<keyword evidence="1" id="KW-1015">Disulfide bond</keyword>
<reference evidence="4" key="1">
    <citation type="submission" date="2023-08" db="EMBL/GenBank/DDBJ databases">
        <authorList>
            <person name="Alioto T."/>
            <person name="Alioto T."/>
            <person name="Gomez Garrido J."/>
        </authorList>
    </citation>
    <scope>NUCLEOTIDE SEQUENCE</scope>
</reference>
<dbReference type="InterPro" id="IPR001507">
    <property type="entry name" value="ZP_dom"/>
</dbReference>
<dbReference type="GO" id="GO:0031012">
    <property type="term" value="C:extracellular matrix"/>
    <property type="evidence" value="ECO:0007669"/>
    <property type="project" value="TreeGrafter"/>
</dbReference>
<organism evidence="4 5">
    <name type="scientific">Xyrichtys novacula</name>
    <name type="common">Pearly razorfish</name>
    <name type="synonym">Hemipteronotus novacula</name>
    <dbReference type="NCBI Taxonomy" id="13765"/>
    <lineage>
        <taxon>Eukaryota</taxon>
        <taxon>Metazoa</taxon>
        <taxon>Chordata</taxon>
        <taxon>Craniata</taxon>
        <taxon>Vertebrata</taxon>
        <taxon>Euteleostomi</taxon>
        <taxon>Actinopterygii</taxon>
        <taxon>Neopterygii</taxon>
        <taxon>Teleostei</taxon>
        <taxon>Neoteleostei</taxon>
        <taxon>Acanthomorphata</taxon>
        <taxon>Eupercaria</taxon>
        <taxon>Labriformes</taxon>
        <taxon>Labridae</taxon>
        <taxon>Xyrichtys</taxon>
    </lineage>
</organism>
<name>A0AAV1GM05_XYRNO</name>
<feature type="compositionally biased region" description="Acidic residues" evidence="2">
    <location>
        <begin position="229"/>
        <end position="248"/>
    </location>
</feature>
<keyword evidence="5" id="KW-1185">Reference proteome</keyword>
<feature type="compositionally biased region" description="Basic and acidic residues" evidence="2">
    <location>
        <begin position="275"/>
        <end position="286"/>
    </location>
</feature>
<dbReference type="Proteomes" id="UP001178508">
    <property type="component" value="Chromosome 15"/>
</dbReference>
<sequence>MELMDDSWTRPSKVQVYQLGKTVNFQVSGPNLPTKGKVYISSCYATPSTGSESLKYTIIDNFGCMIDSKRDPGASQFISRTDKTLRFSLKAFQFTSDPDTEVSIHCKLLVTSEDPSAAQKSCTYRVNRWEALTGDDSICECCDSQCVTSKPKRAMIEGTVSSGSLLVSDQPSTTEDDVLSARTSSVSRSRDGLAIISHYIDELHSYEDLLEKVDVVNYDEDGHVYLYEEEEEDSEVISEETAESDLDESGFRENVLVERKEEPEVSDANLFEDEGSGHLEGEVVSEREEEEEREDGISDGQKEAEVLRQQVELEKMLPLQANLQTELQQPPVSENEDDNSKQSGGDEEDIGTIAAEVEWKRDDDDKEQIWYFSWR</sequence>
<dbReference type="GO" id="GO:0035803">
    <property type="term" value="P:egg coat formation"/>
    <property type="evidence" value="ECO:0007669"/>
    <property type="project" value="TreeGrafter"/>
</dbReference>
<dbReference type="AlphaFoldDB" id="A0AAV1GM05"/>
<protein>
    <submittedName>
        <fullName evidence="4">Uncharacterized protein si:ch211-67f13.7</fullName>
    </submittedName>
</protein>
<dbReference type="GO" id="GO:2000344">
    <property type="term" value="P:positive regulation of acrosome reaction"/>
    <property type="evidence" value="ECO:0007669"/>
    <property type="project" value="TreeGrafter"/>
</dbReference>
<dbReference type="Gene3D" id="2.60.40.4100">
    <property type="entry name" value="Zona pellucida, ZP-C domain"/>
    <property type="match status" value="1"/>
</dbReference>
<dbReference type="InterPro" id="IPR042235">
    <property type="entry name" value="ZP-C_dom"/>
</dbReference>
<dbReference type="EMBL" id="OY660878">
    <property type="protein sequence ID" value="CAJ1073846.1"/>
    <property type="molecule type" value="Genomic_DNA"/>
</dbReference>
<feature type="region of interest" description="Disordered" evidence="2">
    <location>
        <begin position="229"/>
        <end position="355"/>
    </location>
</feature>
<dbReference type="GO" id="GO:0007339">
    <property type="term" value="P:binding of sperm to zona pellucida"/>
    <property type="evidence" value="ECO:0007669"/>
    <property type="project" value="TreeGrafter"/>
</dbReference>
<evidence type="ECO:0000313" key="5">
    <source>
        <dbReference type="Proteomes" id="UP001178508"/>
    </source>
</evidence>